<dbReference type="Gene3D" id="1.20.1740.10">
    <property type="entry name" value="Amino acid/polyamine transporter I"/>
    <property type="match status" value="1"/>
</dbReference>
<comment type="caution">
    <text evidence="6">The sequence shown here is derived from an EMBL/GenBank/DDBJ whole genome shotgun (WGS) entry which is preliminary data.</text>
</comment>
<accession>A0A9P6FSF4</accession>
<reference evidence="6" key="1">
    <citation type="journal article" date="2020" name="Fungal Divers.">
        <title>Resolving the Mortierellaceae phylogeny through synthesis of multi-gene phylogenetics and phylogenomics.</title>
        <authorList>
            <person name="Vandepol N."/>
            <person name="Liber J."/>
            <person name="Desiro A."/>
            <person name="Na H."/>
            <person name="Kennedy M."/>
            <person name="Barry K."/>
            <person name="Grigoriev I.V."/>
            <person name="Miller A.N."/>
            <person name="O'Donnell K."/>
            <person name="Stajich J.E."/>
            <person name="Bonito G."/>
        </authorList>
    </citation>
    <scope>NUCLEOTIDE SEQUENCE</scope>
    <source>
        <strain evidence="6">KOD1015</strain>
    </source>
</reference>
<evidence type="ECO:0000256" key="5">
    <source>
        <dbReference type="SAM" id="Phobius"/>
    </source>
</evidence>
<feature type="transmembrane region" description="Helical" evidence="5">
    <location>
        <begin position="58"/>
        <end position="78"/>
    </location>
</feature>
<feature type="transmembrane region" description="Helical" evidence="5">
    <location>
        <begin position="233"/>
        <end position="258"/>
    </location>
</feature>
<dbReference type="GO" id="GO:0015179">
    <property type="term" value="F:L-amino acid transmembrane transporter activity"/>
    <property type="evidence" value="ECO:0007669"/>
    <property type="project" value="TreeGrafter"/>
</dbReference>
<sequence>MLCVVFAEYVVNIVAQSAWDPTQPMRHWSNKLVAIICVILLSGLNSISVTVGTRIQDLFTIIKVITLLVISISGLVVLGQNTLSSHNFDHAFEGKSNPSLGDVALGLYSGLWAYDGWNNLNYVSTEMKNPTKDLPRVIFAGVPIVIIFYLLANTAYYAVLPESVVMNTNTVAIDFGKQMFGNTGGIIFAICVACSCFGAANGSIFTGARVIYASAREGYLPKMFGKVNEKRKTPIAALCLQAVMTSIMILGGTFSTLVNFYSVAAWLL</sequence>
<evidence type="ECO:0000313" key="6">
    <source>
        <dbReference type="EMBL" id="KAF9580564.1"/>
    </source>
</evidence>
<keyword evidence="4 5" id="KW-0472">Membrane</keyword>
<feature type="transmembrane region" description="Helical" evidence="5">
    <location>
        <begin position="186"/>
        <end position="212"/>
    </location>
</feature>
<gene>
    <name evidence="6" type="ORF">BGW38_002729</name>
</gene>
<dbReference type="PANTHER" id="PTHR11785:SF512">
    <property type="entry name" value="SOBREMESA, ISOFORM B"/>
    <property type="match status" value="1"/>
</dbReference>
<keyword evidence="7" id="KW-1185">Reference proteome</keyword>
<evidence type="ECO:0000256" key="4">
    <source>
        <dbReference type="ARBA" id="ARBA00023136"/>
    </source>
</evidence>
<proteinExistence type="predicted"/>
<organism evidence="6 7">
    <name type="scientific">Lunasporangiospora selenospora</name>
    <dbReference type="NCBI Taxonomy" id="979761"/>
    <lineage>
        <taxon>Eukaryota</taxon>
        <taxon>Fungi</taxon>
        <taxon>Fungi incertae sedis</taxon>
        <taxon>Mucoromycota</taxon>
        <taxon>Mortierellomycotina</taxon>
        <taxon>Mortierellomycetes</taxon>
        <taxon>Mortierellales</taxon>
        <taxon>Mortierellaceae</taxon>
        <taxon>Lunasporangiospora</taxon>
    </lineage>
</organism>
<evidence type="ECO:0000256" key="2">
    <source>
        <dbReference type="ARBA" id="ARBA00022692"/>
    </source>
</evidence>
<dbReference type="Proteomes" id="UP000780801">
    <property type="component" value="Unassembled WGS sequence"/>
</dbReference>
<evidence type="ECO:0000256" key="1">
    <source>
        <dbReference type="ARBA" id="ARBA00004141"/>
    </source>
</evidence>
<comment type="subcellular location">
    <subcellularLocation>
        <location evidence="1">Membrane</location>
        <topology evidence="1">Multi-pass membrane protein</topology>
    </subcellularLocation>
</comment>
<feature type="transmembrane region" description="Helical" evidence="5">
    <location>
        <begin position="137"/>
        <end position="159"/>
    </location>
</feature>
<dbReference type="EMBL" id="JAABOA010001982">
    <property type="protein sequence ID" value="KAF9580564.1"/>
    <property type="molecule type" value="Genomic_DNA"/>
</dbReference>
<dbReference type="PANTHER" id="PTHR11785">
    <property type="entry name" value="AMINO ACID TRANSPORTER"/>
    <property type="match status" value="1"/>
</dbReference>
<dbReference type="GO" id="GO:0016020">
    <property type="term" value="C:membrane"/>
    <property type="evidence" value="ECO:0007669"/>
    <property type="project" value="UniProtKB-SubCell"/>
</dbReference>
<name>A0A9P6FSF4_9FUNG</name>
<dbReference type="InterPro" id="IPR002293">
    <property type="entry name" value="AA/rel_permease1"/>
</dbReference>
<protein>
    <recommendedName>
        <fullName evidence="8">Amino acid permease</fullName>
    </recommendedName>
</protein>
<dbReference type="AlphaFoldDB" id="A0A9P6FSF4"/>
<evidence type="ECO:0000256" key="3">
    <source>
        <dbReference type="ARBA" id="ARBA00022989"/>
    </source>
</evidence>
<dbReference type="OrthoDB" id="5982228at2759"/>
<evidence type="ECO:0000313" key="7">
    <source>
        <dbReference type="Proteomes" id="UP000780801"/>
    </source>
</evidence>
<dbReference type="Pfam" id="PF13520">
    <property type="entry name" value="AA_permease_2"/>
    <property type="match status" value="1"/>
</dbReference>
<evidence type="ECO:0008006" key="8">
    <source>
        <dbReference type="Google" id="ProtNLM"/>
    </source>
</evidence>
<dbReference type="InterPro" id="IPR050598">
    <property type="entry name" value="AminoAcid_Transporter"/>
</dbReference>
<feature type="transmembrane region" description="Helical" evidence="5">
    <location>
        <begin position="32"/>
        <end position="52"/>
    </location>
</feature>
<keyword evidence="2 5" id="KW-0812">Transmembrane</keyword>
<keyword evidence="3 5" id="KW-1133">Transmembrane helix</keyword>